<proteinExistence type="predicted"/>
<organism evidence="1 2">
    <name type="scientific">Ensete ventricosum</name>
    <name type="common">Abyssinian banana</name>
    <name type="synonym">Musa ensete</name>
    <dbReference type="NCBI Taxonomy" id="4639"/>
    <lineage>
        <taxon>Eukaryota</taxon>
        <taxon>Viridiplantae</taxon>
        <taxon>Streptophyta</taxon>
        <taxon>Embryophyta</taxon>
        <taxon>Tracheophyta</taxon>
        <taxon>Spermatophyta</taxon>
        <taxon>Magnoliopsida</taxon>
        <taxon>Liliopsida</taxon>
        <taxon>Zingiberales</taxon>
        <taxon>Musaceae</taxon>
        <taxon>Ensete</taxon>
    </lineage>
</organism>
<accession>A0A426ZI48</accession>
<comment type="caution">
    <text evidence="1">The sequence shown here is derived from an EMBL/GenBank/DDBJ whole genome shotgun (WGS) entry which is preliminary data.</text>
</comment>
<protein>
    <submittedName>
        <fullName evidence="1">Uncharacterized protein</fullName>
    </submittedName>
</protein>
<evidence type="ECO:0000313" key="1">
    <source>
        <dbReference type="EMBL" id="RRT63652.1"/>
    </source>
</evidence>
<reference evidence="1 2" key="1">
    <citation type="journal article" date="2014" name="Agronomy (Basel)">
        <title>A Draft Genome Sequence for Ensete ventricosum, the Drought-Tolerant Tree Against Hunger.</title>
        <authorList>
            <person name="Harrison J."/>
            <person name="Moore K.A."/>
            <person name="Paszkiewicz K."/>
            <person name="Jones T."/>
            <person name="Grant M."/>
            <person name="Ambacheew D."/>
            <person name="Muzemil S."/>
            <person name="Studholme D.J."/>
        </authorList>
    </citation>
    <scope>NUCLEOTIDE SEQUENCE [LARGE SCALE GENOMIC DNA]</scope>
</reference>
<dbReference type="Proteomes" id="UP000287651">
    <property type="component" value="Unassembled WGS sequence"/>
</dbReference>
<dbReference type="AlphaFoldDB" id="A0A426ZI48"/>
<name>A0A426ZI48_ENSVE</name>
<gene>
    <name evidence="1" type="ORF">B296_00016183</name>
</gene>
<sequence length="66" mass="7464">MRTKVREIANSKDSVLMQGLYTDDGVFVAIPRCDRNSTAWSIGTFSLTWKGYVRKRLKCATCSARC</sequence>
<dbReference type="EMBL" id="AMZH03006506">
    <property type="protein sequence ID" value="RRT63652.1"/>
    <property type="molecule type" value="Genomic_DNA"/>
</dbReference>
<evidence type="ECO:0000313" key="2">
    <source>
        <dbReference type="Proteomes" id="UP000287651"/>
    </source>
</evidence>